<dbReference type="GO" id="GO:0000030">
    <property type="term" value="F:mannosyltransferase activity"/>
    <property type="evidence" value="ECO:0007669"/>
    <property type="project" value="TreeGrafter"/>
</dbReference>
<dbReference type="Pfam" id="PF08409">
    <property type="entry name" value="TMTC_DUF1736"/>
    <property type="match status" value="1"/>
</dbReference>
<reference evidence="6" key="1">
    <citation type="submission" date="2019-03" db="EMBL/GenBank/DDBJ databases">
        <title>Long read genome sequence of the mycoparasitic Pythium oligandrum ATCC 38472 isolated from sugarbeet rhizosphere.</title>
        <authorList>
            <person name="Gaulin E."/>
        </authorList>
    </citation>
    <scope>NUCLEOTIDE SEQUENCE</scope>
    <source>
        <strain evidence="6">ATCC 38472_TT</strain>
    </source>
</reference>
<keyword evidence="7" id="KW-1185">Reference proteome</keyword>
<dbReference type="InterPro" id="IPR011990">
    <property type="entry name" value="TPR-like_helical_dom_sf"/>
</dbReference>
<evidence type="ECO:0000256" key="1">
    <source>
        <dbReference type="ARBA" id="ARBA00022737"/>
    </source>
</evidence>
<dbReference type="GO" id="GO:0035269">
    <property type="term" value="P:protein O-linked glycosylation via mannose"/>
    <property type="evidence" value="ECO:0007669"/>
    <property type="project" value="TreeGrafter"/>
</dbReference>
<dbReference type="PANTHER" id="PTHR44227">
    <property type="match status" value="1"/>
</dbReference>
<evidence type="ECO:0000313" key="6">
    <source>
        <dbReference type="EMBL" id="TMW60252.1"/>
    </source>
</evidence>
<keyword evidence="1" id="KW-0677">Repeat</keyword>
<accession>A0A8K1CDF3</accession>
<evidence type="ECO:0000256" key="4">
    <source>
        <dbReference type="SAM" id="Phobius"/>
    </source>
</evidence>
<dbReference type="GO" id="GO:0005783">
    <property type="term" value="C:endoplasmic reticulum"/>
    <property type="evidence" value="ECO:0007669"/>
    <property type="project" value="TreeGrafter"/>
</dbReference>
<protein>
    <recommendedName>
        <fullName evidence="5">DUF1736 domain-containing protein</fullName>
    </recommendedName>
</protein>
<dbReference type="InterPro" id="IPR013618">
    <property type="entry name" value="TMTC_DUF1736"/>
</dbReference>
<feature type="transmembrane region" description="Helical" evidence="4">
    <location>
        <begin position="377"/>
        <end position="396"/>
    </location>
</feature>
<dbReference type="EMBL" id="SPLM01000108">
    <property type="protein sequence ID" value="TMW60252.1"/>
    <property type="molecule type" value="Genomic_DNA"/>
</dbReference>
<keyword evidence="4" id="KW-0812">Transmembrane</keyword>
<organism evidence="6 7">
    <name type="scientific">Pythium oligandrum</name>
    <name type="common">Mycoparasitic fungus</name>
    <dbReference type="NCBI Taxonomy" id="41045"/>
    <lineage>
        <taxon>Eukaryota</taxon>
        <taxon>Sar</taxon>
        <taxon>Stramenopiles</taxon>
        <taxon>Oomycota</taxon>
        <taxon>Peronosporomycetes</taxon>
        <taxon>Pythiales</taxon>
        <taxon>Pythiaceae</taxon>
        <taxon>Pythium</taxon>
    </lineage>
</organism>
<dbReference type="Gene3D" id="1.25.40.10">
    <property type="entry name" value="Tetratricopeptide repeat domain"/>
    <property type="match status" value="2"/>
</dbReference>
<sequence length="750" mass="84738">MPMEDEVVTQAAAVGLTALLTAWNTRHNQFVWDDRAAVLGNAGVRRHDTSIWRLFKDDFWGTSIDSVNSHKSYRPLTVLTFRWNHYWHGIDPYGYHLVNVVVHAICSVLVWRTAEVIMRLYAPKKRVRVGSIIAGLLFALHPIHCDAVASVVGRADLLCTMFALIGFHYYVDGTTSQVHSTHQKVYYVLAGLGLGVAASLCKELGFTTFALYCAYDIMRGIKEDGVDRFRWRRRASRVGSVVLFTLVCAMLRVSINGEHRQMVWNKLANNIVVQESKLTRVLSYAHVHAWYLWKLVWPGWLSFDYGFNTIPVIESILDPRNLLTLLAYAVVATGVAHGIHTVKTSPVLLMISFGAITFIPASNLFFPVGTVVAERLLYFPSAGFCFLVGYLMEQVFDIHDRVTLPGPLDSVLTQRLWQGLPRILYSLMGLILLAASYKSYVHNAEWRTEKSLFDAALTVVPENLKVLNNNAKVYLNSDPLRAIRYGLLSTGMMPNQTEAYLNLGLAYGINHQDFLAIRHLMKSVAFSKWSASSAGYTGAYLYRYWSFQHDEQVTLQQALGSPTVRIAKQLLDKAVLLKSEHPDHYFARSHLGYIRCDRLDARNHMQTALRVNEKIQREGIDMERMLPMGDIVNALAAYERLLGNTDTALALLLDAMKTDSSNPRLFMNAGVIYFDRKQQGPAKELLERALELGNNPSFFRDAGRILEGLQQYHAAVVFLRKGEKLNPEQTELFKSDIKRLEAIINANTSK</sequence>
<gene>
    <name evidence="6" type="ORF">Poli38472_000294</name>
</gene>
<dbReference type="Proteomes" id="UP000794436">
    <property type="component" value="Unassembled WGS sequence"/>
</dbReference>
<evidence type="ECO:0000259" key="5">
    <source>
        <dbReference type="Pfam" id="PF08409"/>
    </source>
</evidence>
<feature type="transmembrane region" description="Helical" evidence="4">
    <location>
        <begin position="132"/>
        <end position="165"/>
    </location>
</feature>
<dbReference type="GO" id="GO:0030968">
    <property type="term" value="P:endoplasmic reticulum unfolded protein response"/>
    <property type="evidence" value="ECO:0007669"/>
    <property type="project" value="TreeGrafter"/>
</dbReference>
<keyword evidence="3 4" id="KW-0472">Membrane</keyword>
<proteinExistence type="predicted"/>
<feature type="domain" description="DUF1736" evidence="5">
    <location>
        <begin position="264"/>
        <end position="331"/>
    </location>
</feature>
<feature type="transmembrane region" description="Helical" evidence="4">
    <location>
        <begin position="346"/>
        <end position="365"/>
    </location>
</feature>
<evidence type="ECO:0000256" key="2">
    <source>
        <dbReference type="ARBA" id="ARBA00022803"/>
    </source>
</evidence>
<dbReference type="PANTHER" id="PTHR44227:SF3">
    <property type="entry name" value="PROTEIN O-MANNOSYL-TRANSFERASE TMTC4"/>
    <property type="match status" value="1"/>
</dbReference>
<feature type="transmembrane region" description="Helical" evidence="4">
    <location>
        <begin position="185"/>
        <end position="214"/>
    </location>
</feature>
<feature type="transmembrane region" description="Helical" evidence="4">
    <location>
        <begin position="235"/>
        <end position="255"/>
    </location>
</feature>
<dbReference type="AlphaFoldDB" id="A0A8K1CDF3"/>
<feature type="transmembrane region" description="Helical" evidence="4">
    <location>
        <begin position="93"/>
        <end position="111"/>
    </location>
</feature>
<comment type="caution">
    <text evidence="6">The sequence shown here is derived from an EMBL/GenBank/DDBJ whole genome shotgun (WGS) entry which is preliminary data.</text>
</comment>
<keyword evidence="4" id="KW-1133">Transmembrane helix</keyword>
<name>A0A8K1CDF3_PYTOL</name>
<dbReference type="OrthoDB" id="66906at2759"/>
<evidence type="ECO:0000256" key="3">
    <source>
        <dbReference type="ARBA" id="ARBA00023136"/>
    </source>
</evidence>
<dbReference type="InterPro" id="IPR052346">
    <property type="entry name" value="O-mannosyl-transferase_TMTC"/>
</dbReference>
<dbReference type="SUPFAM" id="SSF48452">
    <property type="entry name" value="TPR-like"/>
    <property type="match status" value="1"/>
</dbReference>
<evidence type="ECO:0000313" key="7">
    <source>
        <dbReference type="Proteomes" id="UP000794436"/>
    </source>
</evidence>
<keyword evidence="2" id="KW-0802">TPR repeat</keyword>